<dbReference type="PANTHER" id="PTHR10680:SF14">
    <property type="entry name" value="PEPTIDYL-GLYCINE ALPHA-AMIDATING MONOOXYGENASE"/>
    <property type="match status" value="1"/>
</dbReference>
<dbReference type="eggNOG" id="KOG3567">
    <property type="taxonomic scope" value="Eukaryota"/>
</dbReference>
<evidence type="ECO:0000256" key="6">
    <source>
        <dbReference type="ARBA" id="ARBA00022729"/>
    </source>
</evidence>
<evidence type="ECO:0000256" key="5">
    <source>
        <dbReference type="ARBA" id="ARBA00022723"/>
    </source>
</evidence>
<dbReference type="OrthoDB" id="10018185at2759"/>
<evidence type="ECO:0000256" key="8">
    <source>
        <dbReference type="ARBA" id="ARBA00023008"/>
    </source>
</evidence>
<dbReference type="EC" id="1.14.17.3" evidence="3"/>
<comment type="catalytic activity">
    <reaction evidence="12">
        <text>a [peptide]-C-terminal glycine + 2 L-ascorbate + O2 = a [peptide]-C-terminal (2S)-2-hydroxyglycine + 2 monodehydro-L-ascorbate radical + H2O</text>
        <dbReference type="Rhea" id="RHEA:21452"/>
        <dbReference type="Rhea" id="RHEA-COMP:13486"/>
        <dbReference type="Rhea" id="RHEA-COMP:15321"/>
        <dbReference type="ChEBI" id="CHEBI:15377"/>
        <dbReference type="ChEBI" id="CHEBI:15379"/>
        <dbReference type="ChEBI" id="CHEBI:38290"/>
        <dbReference type="ChEBI" id="CHEBI:59513"/>
        <dbReference type="ChEBI" id="CHEBI:137000"/>
        <dbReference type="ChEBI" id="CHEBI:142768"/>
        <dbReference type="EC" id="1.14.17.3"/>
    </reaction>
</comment>
<organism evidence="17 18">
    <name type="scientific">Daphnia pulex</name>
    <name type="common">Water flea</name>
    <dbReference type="NCBI Taxonomy" id="6669"/>
    <lineage>
        <taxon>Eukaryota</taxon>
        <taxon>Metazoa</taxon>
        <taxon>Ecdysozoa</taxon>
        <taxon>Arthropoda</taxon>
        <taxon>Crustacea</taxon>
        <taxon>Branchiopoda</taxon>
        <taxon>Diplostraca</taxon>
        <taxon>Cladocera</taxon>
        <taxon>Anomopoda</taxon>
        <taxon>Daphniidae</taxon>
        <taxon>Daphnia</taxon>
    </lineage>
</organism>
<proteinExistence type="inferred from homology"/>
<evidence type="ECO:0000259" key="15">
    <source>
        <dbReference type="Pfam" id="PF01082"/>
    </source>
</evidence>
<dbReference type="GO" id="GO:0004504">
    <property type="term" value="F:peptidylglycine monooxygenase activity"/>
    <property type="evidence" value="ECO:0007669"/>
    <property type="project" value="UniProtKB-EC"/>
</dbReference>
<keyword evidence="7" id="KW-0560">Oxidoreductase</keyword>
<dbReference type="InterPro" id="IPR036939">
    <property type="entry name" value="Cu2_ascorb_mOase_N_sf"/>
</dbReference>
<dbReference type="GO" id="GO:0005576">
    <property type="term" value="C:extracellular region"/>
    <property type="evidence" value="ECO:0000318"/>
    <property type="project" value="GO_Central"/>
</dbReference>
<feature type="domain" description="Copper type II ascorbate-dependent monooxygenase N-terminal" evidence="15">
    <location>
        <begin position="13"/>
        <end position="132"/>
    </location>
</feature>
<evidence type="ECO:0000256" key="7">
    <source>
        <dbReference type="ARBA" id="ARBA00023002"/>
    </source>
</evidence>
<dbReference type="Gene3D" id="2.60.120.310">
    <property type="entry name" value="Copper type II, ascorbate-dependent monooxygenase, N-terminal domain"/>
    <property type="match status" value="1"/>
</dbReference>
<comment type="subcellular location">
    <subcellularLocation>
        <location evidence="1">Secreted</location>
    </subcellularLocation>
</comment>
<evidence type="ECO:0000256" key="2">
    <source>
        <dbReference type="ARBA" id="ARBA00010676"/>
    </source>
</evidence>
<comment type="similarity">
    <text evidence="2">Belongs to the copper type II ascorbate-dependent monooxygenase family.</text>
</comment>
<evidence type="ECO:0000256" key="4">
    <source>
        <dbReference type="ARBA" id="ARBA00022525"/>
    </source>
</evidence>
<dbReference type="InterPro" id="IPR024548">
    <property type="entry name" value="Cu2_monoox_C"/>
</dbReference>
<name>E9GQS1_DAPPU</name>
<feature type="disulfide bond" evidence="14">
    <location>
        <begin position="249"/>
        <end position="271"/>
    </location>
</feature>
<dbReference type="InterPro" id="IPR000323">
    <property type="entry name" value="Cu2_ascorb_mOase_N"/>
</dbReference>
<evidence type="ECO:0000256" key="12">
    <source>
        <dbReference type="ARBA" id="ARBA00048431"/>
    </source>
</evidence>
<dbReference type="SUPFAM" id="SSF49742">
    <property type="entry name" value="PHM/PNGase F"/>
    <property type="match status" value="2"/>
</dbReference>
<evidence type="ECO:0000256" key="11">
    <source>
        <dbReference type="ARBA" id="ARBA00023180"/>
    </source>
</evidence>
<feature type="domain" description="Copper type II ascorbate-dependent monooxygenase C-terminal" evidence="16">
    <location>
        <begin position="154"/>
        <end position="299"/>
    </location>
</feature>
<keyword evidence="6" id="KW-0732">Signal</keyword>
<keyword evidence="18" id="KW-1185">Reference proteome</keyword>
<reference evidence="17 18" key="1">
    <citation type="journal article" date="2011" name="Science">
        <title>The ecoresponsive genome of Daphnia pulex.</title>
        <authorList>
            <person name="Colbourne J.K."/>
            <person name="Pfrender M.E."/>
            <person name="Gilbert D."/>
            <person name="Thomas W.K."/>
            <person name="Tucker A."/>
            <person name="Oakley T.H."/>
            <person name="Tokishita S."/>
            <person name="Aerts A."/>
            <person name="Arnold G.J."/>
            <person name="Basu M.K."/>
            <person name="Bauer D.J."/>
            <person name="Caceres C.E."/>
            <person name="Carmel L."/>
            <person name="Casola C."/>
            <person name="Choi J.H."/>
            <person name="Detter J.C."/>
            <person name="Dong Q."/>
            <person name="Dusheyko S."/>
            <person name="Eads B.D."/>
            <person name="Frohlich T."/>
            <person name="Geiler-Samerotte K.A."/>
            <person name="Gerlach D."/>
            <person name="Hatcher P."/>
            <person name="Jogdeo S."/>
            <person name="Krijgsveld J."/>
            <person name="Kriventseva E.V."/>
            <person name="Kultz D."/>
            <person name="Laforsch C."/>
            <person name="Lindquist E."/>
            <person name="Lopez J."/>
            <person name="Manak J.R."/>
            <person name="Muller J."/>
            <person name="Pangilinan J."/>
            <person name="Patwardhan R.P."/>
            <person name="Pitluck S."/>
            <person name="Pritham E.J."/>
            <person name="Rechtsteiner A."/>
            <person name="Rho M."/>
            <person name="Rogozin I.B."/>
            <person name="Sakarya O."/>
            <person name="Salamov A."/>
            <person name="Schaack S."/>
            <person name="Shapiro H."/>
            <person name="Shiga Y."/>
            <person name="Skalitzky C."/>
            <person name="Smith Z."/>
            <person name="Souvorov A."/>
            <person name="Sung W."/>
            <person name="Tang Z."/>
            <person name="Tsuchiya D."/>
            <person name="Tu H."/>
            <person name="Vos H."/>
            <person name="Wang M."/>
            <person name="Wolf Y.I."/>
            <person name="Yamagata H."/>
            <person name="Yamada T."/>
            <person name="Ye Y."/>
            <person name="Shaw J.R."/>
            <person name="Andrews J."/>
            <person name="Crease T.J."/>
            <person name="Tang H."/>
            <person name="Lucas S.M."/>
            <person name="Robertson H.M."/>
            <person name="Bork P."/>
            <person name="Koonin E.V."/>
            <person name="Zdobnov E.M."/>
            <person name="Grigoriev I.V."/>
            <person name="Lynch M."/>
            <person name="Boore J.L."/>
        </authorList>
    </citation>
    <scope>NUCLEOTIDE SEQUENCE [LARGE SCALE GENOMIC DNA]</scope>
</reference>
<evidence type="ECO:0000256" key="10">
    <source>
        <dbReference type="ARBA" id="ARBA00023157"/>
    </source>
</evidence>
<dbReference type="InterPro" id="IPR014784">
    <property type="entry name" value="Cu2_ascorb_mOase-like_C"/>
</dbReference>
<sequence>MPPPLPGTNTYQLRMPGAVPTVDDDYICTAFKLDPEKEMYITQFKVEGTADRAHHMILSGCAGELTNSATPSWKCASHGTGKVSCSGPTRILYAWAKNADGTRLPPSVGFRIGGPGKSRVKYLIIQVHYANKLAPGVRDYTGLDLEITSQPQRYIAGILLMLALPEIPPHQAVVNSDICCPIDMPVPINIFAARVHAHGLGTVVTSYKYDPETRGTELIVKGNPQWPQAFYPTTREFTMTKGDEILMRCTYSSLGKSTFTYAGLTGSDEMCNVYLMYYTDNTDIGAEFQSCGYLCNAEQNRAYPADSIRPLPSNPILEAYAIHGKMNHQLRTNSSTAASQEMPAIAVEPIVIDNTNNSSQHETSNSGGLLDHDVHHHVEMESTTDVAEPAAVTITQATKEIIRREKVKGISIKSDSQKKDDNYWSFLFFFRRFFS</sequence>
<dbReference type="AlphaFoldDB" id="E9GQS1"/>
<dbReference type="InterPro" id="IPR000720">
    <property type="entry name" value="PHM/PAL"/>
</dbReference>
<dbReference type="Pfam" id="PF03712">
    <property type="entry name" value="Cu2_monoox_C"/>
    <property type="match status" value="1"/>
</dbReference>
<evidence type="ECO:0000256" key="3">
    <source>
        <dbReference type="ARBA" id="ARBA00012689"/>
    </source>
</evidence>
<dbReference type="PANTHER" id="PTHR10680">
    <property type="entry name" value="PEPTIDYL-GLYCINE ALPHA-AMIDATING MONOOXYGENASE"/>
    <property type="match status" value="1"/>
</dbReference>
<comment type="cofactor">
    <cofactor evidence="13">
        <name>Cu(2+)</name>
        <dbReference type="ChEBI" id="CHEBI:29036"/>
    </cofactor>
    <text evidence="13">Binds 2 Cu(2+) ions per subunit.</text>
</comment>
<accession>E9GQS1</accession>
<evidence type="ECO:0000256" key="14">
    <source>
        <dbReference type="PIRSR" id="PIRSR600720-3"/>
    </source>
</evidence>
<evidence type="ECO:0000256" key="1">
    <source>
        <dbReference type="ARBA" id="ARBA00004613"/>
    </source>
</evidence>
<dbReference type="KEGG" id="dpx:DAPPUDRAFT_225477"/>
<dbReference type="GO" id="GO:0016020">
    <property type="term" value="C:membrane"/>
    <property type="evidence" value="ECO:0007669"/>
    <property type="project" value="InterPro"/>
</dbReference>
<dbReference type="InParanoid" id="E9GQS1"/>
<gene>
    <name evidence="17" type="ORF">DAPPUDRAFT_225477</name>
</gene>
<feature type="disulfide bond" evidence="14">
    <location>
        <begin position="180"/>
        <end position="291"/>
    </location>
</feature>
<feature type="binding site" evidence="13">
    <location>
        <position position="128"/>
    </location>
    <ligand>
        <name>Cu(2+)</name>
        <dbReference type="ChEBI" id="CHEBI:29036"/>
        <label>1</label>
        <note>catalytic</note>
    </ligand>
</feature>
<feature type="disulfide bond" evidence="14">
    <location>
        <begin position="61"/>
        <end position="85"/>
    </location>
</feature>
<feature type="binding site" evidence="13">
    <location>
        <position position="198"/>
    </location>
    <ligand>
        <name>Cu(2+)</name>
        <dbReference type="ChEBI" id="CHEBI:29036"/>
        <label>1</label>
        <note>catalytic</note>
    </ligand>
</feature>
<dbReference type="Proteomes" id="UP000000305">
    <property type="component" value="Unassembled WGS sequence"/>
</dbReference>
<feature type="binding site" evidence="13">
    <location>
        <position position="54"/>
    </location>
    <ligand>
        <name>Cu(2+)</name>
        <dbReference type="ChEBI" id="CHEBI:29036"/>
        <label>1</label>
        <note>catalytic</note>
    </ligand>
</feature>
<dbReference type="InterPro" id="IPR008977">
    <property type="entry name" value="PHM/PNGase_F_dom_sf"/>
</dbReference>
<keyword evidence="5 13" id="KW-0479">Metal-binding</keyword>
<feature type="binding site" evidence="13">
    <location>
        <position position="270"/>
    </location>
    <ligand>
        <name>Cu(2+)</name>
        <dbReference type="ChEBI" id="CHEBI:29036"/>
        <label>1</label>
        <note>catalytic</note>
    </ligand>
</feature>
<keyword evidence="10 14" id="KW-1015">Disulfide bond</keyword>
<keyword evidence="9" id="KW-0503">Monooxygenase</keyword>
<evidence type="ECO:0000256" key="13">
    <source>
        <dbReference type="PIRSR" id="PIRSR600720-2"/>
    </source>
</evidence>
<dbReference type="PRINTS" id="PR00790">
    <property type="entry name" value="PAMONOXGNASE"/>
</dbReference>
<dbReference type="HOGENOM" id="CLU_051564_0_0_1"/>
<dbReference type="GO" id="GO:0006518">
    <property type="term" value="P:peptide metabolic process"/>
    <property type="evidence" value="ECO:0007669"/>
    <property type="project" value="InterPro"/>
</dbReference>
<evidence type="ECO:0000313" key="17">
    <source>
        <dbReference type="EMBL" id="EFX78165.1"/>
    </source>
</evidence>
<dbReference type="FunFam" id="2.60.120.230:FF:000002">
    <property type="entry name" value="Peptidyl-glycine alpha-amidating monooxygenase B"/>
    <property type="match status" value="1"/>
</dbReference>
<keyword evidence="11" id="KW-0325">Glycoprotein</keyword>
<dbReference type="EMBL" id="GL732558">
    <property type="protein sequence ID" value="EFX78165.1"/>
    <property type="molecule type" value="Genomic_DNA"/>
</dbReference>
<evidence type="ECO:0000259" key="16">
    <source>
        <dbReference type="Pfam" id="PF03712"/>
    </source>
</evidence>
<feature type="binding site" evidence="13">
    <location>
        <position position="55"/>
    </location>
    <ligand>
        <name>Cu(2+)</name>
        <dbReference type="ChEBI" id="CHEBI:29036"/>
        <label>1</label>
        <note>catalytic</note>
    </ligand>
</feature>
<dbReference type="PhylomeDB" id="E9GQS1"/>
<feature type="disulfide bond" evidence="14">
    <location>
        <begin position="28"/>
        <end position="75"/>
    </location>
</feature>
<keyword evidence="8 13" id="KW-0186">Copper</keyword>
<dbReference type="Pfam" id="PF01082">
    <property type="entry name" value="Cu2_monooxygen"/>
    <property type="match status" value="1"/>
</dbReference>
<dbReference type="GO" id="GO:0005507">
    <property type="term" value="F:copper ion binding"/>
    <property type="evidence" value="ECO:0007669"/>
    <property type="project" value="InterPro"/>
</dbReference>
<dbReference type="FunFam" id="2.60.120.310:FF:000005">
    <property type="entry name" value="Peptidylglycine alpha-hydroxylating monooxygenase"/>
    <property type="match status" value="1"/>
</dbReference>
<evidence type="ECO:0000256" key="9">
    <source>
        <dbReference type="ARBA" id="ARBA00023033"/>
    </source>
</evidence>
<feature type="binding site" evidence="13">
    <location>
        <position position="196"/>
    </location>
    <ligand>
        <name>Cu(2+)</name>
        <dbReference type="ChEBI" id="CHEBI:29036"/>
        <label>1</label>
        <note>catalytic</note>
    </ligand>
</feature>
<keyword evidence="4" id="KW-0964">Secreted</keyword>
<protein>
    <recommendedName>
        <fullName evidence="3">peptidylglycine monooxygenase</fullName>
        <ecNumber evidence="3">1.14.17.3</ecNumber>
    </recommendedName>
</protein>
<evidence type="ECO:0000313" key="18">
    <source>
        <dbReference type="Proteomes" id="UP000000305"/>
    </source>
</evidence>
<dbReference type="Gene3D" id="2.60.120.230">
    <property type="match status" value="1"/>
</dbReference>